<keyword evidence="5" id="KW-1185">Reference proteome</keyword>
<feature type="chain" id="PRO_5045680394" evidence="2">
    <location>
        <begin position="27"/>
        <end position="198"/>
    </location>
</feature>
<feature type="signal peptide" evidence="2">
    <location>
        <begin position="1"/>
        <end position="26"/>
    </location>
</feature>
<protein>
    <submittedName>
        <fullName evidence="4">Outer membrane beta-barrel protein</fullName>
    </submittedName>
</protein>
<dbReference type="InterPro" id="IPR011250">
    <property type="entry name" value="OMP/PagP_B-barrel"/>
</dbReference>
<keyword evidence="1 2" id="KW-0732">Signal</keyword>
<comment type="caution">
    <text evidence="4">The sequence shown here is derived from an EMBL/GenBank/DDBJ whole genome shotgun (WGS) entry which is preliminary data.</text>
</comment>
<evidence type="ECO:0000313" key="4">
    <source>
        <dbReference type="EMBL" id="MCK0538133.1"/>
    </source>
</evidence>
<evidence type="ECO:0000256" key="1">
    <source>
        <dbReference type="ARBA" id="ARBA00022729"/>
    </source>
</evidence>
<gene>
    <name evidence="4" type="ORF">MU846_10465</name>
</gene>
<accession>A0ABT0E8G8</accession>
<dbReference type="SUPFAM" id="SSF56925">
    <property type="entry name" value="OMPA-like"/>
    <property type="match status" value="1"/>
</dbReference>
<dbReference type="Proteomes" id="UP001165524">
    <property type="component" value="Unassembled WGS sequence"/>
</dbReference>
<evidence type="ECO:0000259" key="3">
    <source>
        <dbReference type="Pfam" id="PF13505"/>
    </source>
</evidence>
<reference evidence="4" key="1">
    <citation type="submission" date="2022-04" db="EMBL/GenBank/DDBJ databases">
        <title>Alcanivorax sp. CY1518 draft genome sequence.</title>
        <authorList>
            <person name="Zhao G."/>
            <person name="An M."/>
        </authorList>
    </citation>
    <scope>NUCLEOTIDE SEQUENCE</scope>
    <source>
        <strain evidence="4">CY1518</strain>
    </source>
</reference>
<name>A0ABT0E8G8_9GAMM</name>
<dbReference type="RefSeq" id="WP_246952453.1">
    <property type="nucleotide sequence ID" value="NZ_JALKII010000006.1"/>
</dbReference>
<feature type="domain" description="Outer membrane protein beta-barrel" evidence="3">
    <location>
        <begin position="12"/>
        <end position="159"/>
    </location>
</feature>
<dbReference type="EMBL" id="JALKII010000006">
    <property type="protein sequence ID" value="MCK0538133.1"/>
    <property type="molecule type" value="Genomic_DNA"/>
</dbReference>
<organism evidence="4 5">
    <name type="scientific">Alcanivorax quisquiliarum</name>
    <dbReference type="NCBI Taxonomy" id="2933565"/>
    <lineage>
        <taxon>Bacteria</taxon>
        <taxon>Pseudomonadati</taxon>
        <taxon>Pseudomonadota</taxon>
        <taxon>Gammaproteobacteria</taxon>
        <taxon>Oceanospirillales</taxon>
        <taxon>Alcanivoracaceae</taxon>
        <taxon>Alcanivorax</taxon>
    </lineage>
</organism>
<dbReference type="InterPro" id="IPR027385">
    <property type="entry name" value="Beta-barrel_OMP"/>
</dbReference>
<dbReference type="Gene3D" id="2.40.160.20">
    <property type="match status" value="1"/>
</dbReference>
<dbReference type="Pfam" id="PF13505">
    <property type="entry name" value="OMP_b-brl"/>
    <property type="match status" value="1"/>
</dbReference>
<evidence type="ECO:0000313" key="5">
    <source>
        <dbReference type="Proteomes" id="UP001165524"/>
    </source>
</evidence>
<proteinExistence type="predicted"/>
<sequence length="198" mass="21126">MKKITGLGAGLLLAASLAATSQVAQAAEISYSNAEAGYQMLTGDGDFDGFLVRGSFQLNDDFYLAAGFDELKDGGMSQEILSVRGGMRFALENNLDVYGELGLARAKIKVEVHTPFGTMGGSDSETGIQLEGGARMMLSEKLEARAFLRHINASDFDETFLGAQGVFYVADQIGLFAGVSRLFDASEFAIEAGVRFSF</sequence>
<evidence type="ECO:0000256" key="2">
    <source>
        <dbReference type="SAM" id="SignalP"/>
    </source>
</evidence>